<sequence>MKKRIDIEKLLRWAIRDELPKGRPVSADIGFAIGRRLRQRAFSIARNLDHRPEVDSLGYVPGSPHEDAERVSDSIARLPTSVPIASEHDARHLFGDLSGIAEASIPSLMVSSFNQQALVISHASIGTRPNWKFAYPSPYQMFAPTAGAGRPRAIVYGIDADGDLVELKRNEGRARKRDGEYTLAMSPRSPLDWQQPAPLHIGECRAEYVAWHSALASLAADLTGKLAEFEPVTPIAPAMPWITGEAPVSRILERAA</sequence>
<evidence type="ECO:0000313" key="1">
    <source>
        <dbReference type="EMBL" id="SHG55194.1"/>
    </source>
</evidence>
<name>A0A1M5KQW2_9BRAD</name>
<reference evidence="1 2" key="1">
    <citation type="submission" date="2016-11" db="EMBL/GenBank/DDBJ databases">
        <authorList>
            <person name="Jaros S."/>
            <person name="Januszkiewicz K."/>
            <person name="Wedrychowicz H."/>
        </authorList>
    </citation>
    <scope>NUCLEOTIDE SEQUENCE [LARGE SCALE GENOMIC DNA]</scope>
    <source>
        <strain evidence="1 2">GAS242</strain>
    </source>
</reference>
<dbReference type="EMBL" id="LT670818">
    <property type="protein sequence ID" value="SHG55194.1"/>
    <property type="molecule type" value="Genomic_DNA"/>
</dbReference>
<dbReference type="AlphaFoldDB" id="A0A1M5KQW2"/>
<proteinExistence type="predicted"/>
<dbReference type="OrthoDB" id="8264995at2"/>
<protein>
    <submittedName>
        <fullName evidence="1">Uncharacterized protein</fullName>
    </submittedName>
</protein>
<evidence type="ECO:0000313" key="2">
    <source>
        <dbReference type="Proteomes" id="UP000190675"/>
    </source>
</evidence>
<gene>
    <name evidence="1" type="ORF">SAMN05444169_3016</name>
</gene>
<dbReference type="RefSeq" id="WP_079566629.1">
    <property type="nucleotide sequence ID" value="NZ_LT670818.1"/>
</dbReference>
<dbReference type="Proteomes" id="UP000190675">
    <property type="component" value="Chromosome I"/>
</dbReference>
<organism evidence="1 2">
    <name type="scientific">Bradyrhizobium erythrophlei</name>
    <dbReference type="NCBI Taxonomy" id="1437360"/>
    <lineage>
        <taxon>Bacteria</taxon>
        <taxon>Pseudomonadati</taxon>
        <taxon>Pseudomonadota</taxon>
        <taxon>Alphaproteobacteria</taxon>
        <taxon>Hyphomicrobiales</taxon>
        <taxon>Nitrobacteraceae</taxon>
        <taxon>Bradyrhizobium</taxon>
    </lineage>
</organism>
<accession>A0A1M5KQW2</accession>